<evidence type="ECO:0000256" key="1">
    <source>
        <dbReference type="ARBA" id="ARBA00004496"/>
    </source>
</evidence>
<dbReference type="GO" id="GO:0003887">
    <property type="term" value="F:DNA-directed DNA polymerase activity"/>
    <property type="evidence" value="ECO:0007669"/>
    <property type="project" value="UniProtKB-KW"/>
</dbReference>
<evidence type="ECO:0000256" key="2">
    <source>
        <dbReference type="ARBA" id="ARBA00009496"/>
    </source>
</evidence>
<dbReference type="Pfam" id="PF02811">
    <property type="entry name" value="PHP"/>
    <property type="match status" value="1"/>
</dbReference>
<evidence type="ECO:0000256" key="8">
    <source>
        <dbReference type="ARBA" id="ARBA00022705"/>
    </source>
</evidence>
<dbReference type="GO" id="GO:0005737">
    <property type="term" value="C:cytoplasm"/>
    <property type="evidence" value="ECO:0007669"/>
    <property type="project" value="UniProtKB-SubCell"/>
</dbReference>
<dbReference type="InterPro" id="IPR040982">
    <property type="entry name" value="DNA_pol3_finger"/>
</dbReference>
<evidence type="ECO:0000259" key="13">
    <source>
        <dbReference type="SMART" id="SM00481"/>
    </source>
</evidence>
<dbReference type="Pfam" id="PF14579">
    <property type="entry name" value="HHH_6"/>
    <property type="match status" value="1"/>
</dbReference>
<dbReference type="Gene3D" id="1.10.10.1600">
    <property type="entry name" value="Bacterial DNA polymerase III alpha subunit, thumb domain"/>
    <property type="match status" value="1"/>
</dbReference>
<comment type="similarity">
    <text evidence="2">Belongs to the DNA polymerase type-C family. DnaE subfamily.</text>
</comment>
<comment type="catalytic activity">
    <reaction evidence="12">
        <text>DNA(n) + a 2'-deoxyribonucleoside 5'-triphosphate = DNA(n+1) + diphosphate</text>
        <dbReference type="Rhea" id="RHEA:22508"/>
        <dbReference type="Rhea" id="RHEA-COMP:17339"/>
        <dbReference type="Rhea" id="RHEA-COMP:17340"/>
        <dbReference type="ChEBI" id="CHEBI:33019"/>
        <dbReference type="ChEBI" id="CHEBI:61560"/>
        <dbReference type="ChEBI" id="CHEBI:173112"/>
        <dbReference type="EC" id="2.7.7.7"/>
    </reaction>
</comment>
<dbReference type="InterPro" id="IPR029460">
    <property type="entry name" value="DNAPol_HHH"/>
</dbReference>
<evidence type="ECO:0000256" key="4">
    <source>
        <dbReference type="ARBA" id="ARBA00019114"/>
    </source>
</evidence>
<dbReference type="Proteomes" id="UP000193200">
    <property type="component" value="Unassembled WGS sequence"/>
</dbReference>
<dbReference type="InterPro" id="IPR004805">
    <property type="entry name" value="DnaE2/DnaE/PolC"/>
</dbReference>
<dbReference type="SUPFAM" id="SSF160975">
    <property type="entry name" value="AF1531-like"/>
    <property type="match status" value="1"/>
</dbReference>
<dbReference type="InterPro" id="IPR041931">
    <property type="entry name" value="DNA_pol3_alpha_thumb_dom"/>
</dbReference>
<dbReference type="NCBIfam" id="TIGR00594">
    <property type="entry name" value="polc"/>
    <property type="match status" value="1"/>
</dbReference>
<keyword evidence="9" id="KW-0239">DNA-directed DNA polymerase</keyword>
<keyword evidence="5" id="KW-0963">Cytoplasm</keyword>
<dbReference type="EMBL" id="FWFR01000002">
    <property type="protein sequence ID" value="SLN53925.1"/>
    <property type="molecule type" value="Genomic_DNA"/>
</dbReference>
<dbReference type="GO" id="GO:0008408">
    <property type="term" value="F:3'-5' exonuclease activity"/>
    <property type="evidence" value="ECO:0007669"/>
    <property type="project" value="InterPro"/>
</dbReference>
<keyword evidence="8" id="KW-0235">DNA replication</keyword>
<evidence type="ECO:0000313" key="14">
    <source>
        <dbReference type="EMBL" id="SLN53925.1"/>
    </source>
</evidence>
<dbReference type="Gene3D" id="3.20.20.140">
    <property type="entry name" value="Metal-dependent hydrolases"/>
    <property type="match status" value="1"/>
</dbReference>
<dbReference type="SMART" id="SM00481">
    <property type="entry name" value="POLIIIAc"/>
    <property type="match status" value="1"/>
</dbReference>
<reference evidence="14 15" key="1">
    <citation type="submission" date="2017-03" db="EMBL/GenBank/DDBJ databases">
        <authorList>
            <person name="Afonso C.L."/>
            <person name="Miller P.J."/>
            <person name="Scott M.A."/>
            <person name="Spackman E."/>
            <person name="Goraichik I."/>
            <person name="Dimitrov K.M."/>
            <person name="Suarez D.L."/>
            <person name="Swayne D.E."/>
        </authorList>
    </citation>
    <scope>NUCLEOTIDE SEQUENCE [LARGE SCALE GENOMIC DNA]</scope>
    <source>
        <strain evidence="14 15">CECT 7691</strain>
    </source>
</reference>
<dbReference type="InterPro" id="IPR003141">
    <property type="entry name" value="Pol/His_phosphatase_N"/>
</dbReference>
<evidence type="ECO:0000256" key="9">
    <source>
        <dbReference type="ARBA" id="ARBA00022932"/>
    </source>
</evidence>
<dbReference type="Gene3D" id="1.10.150.870">
    <property type="match status" value="1"/>
</dbReference>
<evidence type="ECO:0000256" key="11">
    <source>
        <dbReference type="ARBA" id="ARBA00026073"/>
    </source>
</evidence>
<evidence type="ECO:0000256" key="6">
    <source>
        <dbReference type="ARBA" id="ARBA00022679"/>
    </source>
</evidence>
<accession>A0A1Y5T1R1</accession>
<comment type="function">
    <text evidence="10">DNA polymerase III is a complex, multichain enzyme responsible for most of the replicative synthesis in bacteria. This DNA polymerase also exhibits 3' to 5' exonuclease activity. The alpha chain is the DNA polymerase.</text>
</comment>
<feature type="domain" description="Polymerase/histidinol phosphatase N-terminal" evidence="13">
    <location>
        <begin position="7"/>
        <end position="74"/>
    </location>
</feature>
<dbReference type="PANTHER" id="PTHR32294">
    <property type="entry name" value="DNA POLYMERASE III SUBUNIT ALPHA"/>
    <property type="match status" value="1"/>
</dbReference>
<evidence type="ECO:0000256" key="12">
    <source>
        <dbReference type="ARBA" id="ARBA00049244"/>
    </source>
</evidence>
<dbReference type="InterPro" id="IPR016195">
    <property type="entry name" value="Pol/histidinol_Pase-like"/>
</dbReference>
<dbReference type="InterPro" id="IPR011708">
    <property type="entry name" value="DNA_pol3_alpha_NTPase_dom"/>
</dbReference>
<evidence type="ECO:0000256" key="5">
    <source>
        <dbReference type="ARBA" id="ARBA00022490"/>
    </source>
</evidence>
<keyword evidence="6 14" id="KW-0808">Transferase</keyword>
<keyword evidence="15" id="KW-1185">Reference proteome</keyword>
<dbReference type="NCBIfam" id="NF004226">
    <property type="entry name" value="PRK05673.1"/>
    <property type="match status" value="1"/>
</dbReference>
<dbReference type="PANTHER" id="PTHR32294:SF0">
    <property type="entry name" value="DNA POLYMERASE III SUBUNIT ALPHA"/>
    <property type="match status" value="1"/>
</dbReference>
<gene>
    <name evidence="14" type="primary">dnaE1</name>
    <name evidence="14" type="ORF">OCH7691_02271</name>
</gene>
<organism evidence="14 15">
    <name type="scientific">Oceanibacterium hippocampi</name>
    <dbReference type="NCBI Taxonomy" id="745714"/>
    <lineage>
        <taxon>Bacteria</taxon>
        <taxon>Pseudomonadati</taxon>
        <taxon>Pseudomonadota</taxon>
        <taxon>Alphaproteobacteria</taxon>
        <taxon>Sneathiellales</taxon>
        <taxon>Sneathiellaceae</taxon>
        <taxon>Oceanibacterium</taxon>
    </lineage>
</organism>
<evidence type="ECO:0000313" key="15">
    <source>
        <dbReference type="Proteomes" id="UP000193200"/>
    </source>
</evidence>
<dbReference type="Pfam" id="PF07733">
    <property type="entry name" value="DNA_pol3_alpha"/>
    <property type="match status" value="1"/>
</dbReference>
<protein>
    <recommendedName>
        <fullName evidence="4">DNA polymerase III subunit alpha</fullName>
        <ecNumber evidence="3">2.7.7.7</ecNumber>
    </recommendedName>
</protein>
<dbReference type="InParanoid" id="A0A1Y5T1R1"/>
<sequence>MSHAGFVHLRVHTAYSLSEGAIRVKELAALCRDGRMPAVAITDSSNLFGAMEFSEAMAKAGVQPIIGCQLALRSRNAEPQGRSHRHRDLPTIVLLAQDETGYANLLKLSTKAFLETEPTELPQVDFADIVDRGDGLICLTGGANGPLGHLLADNKDGPARQFLERMAAAFPDRLYVEIQRHGMPEEMAVEERMLELAFDTGLPLVATNECYFTRANMYEAHDALRCIAGGTYVGVSERDRLTPEHYFKSADEMAALFDDLPEAIENSLVIARRCAVAAPKRSPILPNFTDDGSDEGLELENQARRGLEGRLREAVFTDDMDAAAREAAAVPYWERFDYELGIIRQMGFSGYFLIVSDFIKWAKAHGIPVGPGRGSGAGSVIAWSLTITDLDPLRFGLLFERFLNPERISMPDFDIDFCQDRRDEVIDYVQQKYGRGNVAQIITFGKLQARAALRDVGRVLELGFGRVDRICKMVPNNPANPVTLAEALEIEPRLKEEKRNDEGVARLIETAQKLEGLYRHASTHAAGVVIGDRPLEELVPLYRDPRSDMPVTQFSMKYAEAAGLVKFDFLGLKTLTVLDRARKLLEQREIKVDLAALPLDDKATYAMLGRGETVGVFQLESSGMRDVLRQMRPDVFEEIIALVALYRPGPMDNIPKYIACKFGQEQPDYLHPWLEKLLKETYGVIIYQEQVLEIAKILAGYSLGEADILRKAMGKKIKEEMDAQRERFVSGAAGKGVPKQQASSIFDQVAKFAGYGFNKAHSACYALIAYQTAWLKANYPVEFMAASMSLDLNNTDKLNIFRQELDRSGIEVRSPDINRSGVEFSVEFEGETGAVRYALAAIKNVGREAMAQIVAERERGGPFRSIADFASRVDPGVINKRQLENLIRAGAFDGLNANRTQLLAGADLILRHAGSCASERAAGQTSLFGGGPAEESQALRLPDVPPASAVDQLRDEFDAVGFYLSAHPLDAYAETLAKLGTVSAAALPAVLRRGEASCRIAGAILGKQERRSARGTPFAFVQLSDPTGAYEVTVFSEVLEEAREIMEVGQSVVLHVDGKSDGEQIRLTATRIQTLDGAAAQAGGDVALYLANTDPLPAIARLLQDTGGGRNRVFMVLDLPEDGTEVRIKLPQPYAISPQIRQALKTFPGVRDLREA</sequence>
<dbReference type="EC" id="2.7.7.7" evidence="3"/>
<evidence type="ECO:0000256" key="7">
    <source>
        <dbReference type="ARBA" id="ARBA00022695"/>
    </source>
</evidence>
<dbReference type="SUPFAM" id="SSF89550">
    <property type="entry name" value="PHP domain-like"/>
    <property type="match status" value="1"/>
</dbReference>
<dbReference type="InterPro" id="IPR004013">
    <property type="entry name" value="PHP_dom"/>
</dbReference>
<comment type="subunit">
    <text evidence="11">DNA polymerase III contains a core (composed of alpha, epsilon and theta chains) that associates with a tau subunit. This core dimerizes to form the POLIII' complex. PolIII' associates with the gamma complex (composed of gamma, delta, delta', psi and chi chains) and with the beta chain to form the complete DNA polymerase III complex.</text>
</comment>
<proteinExistence type="inferred from homology"/>
<keyword evidence="7 14" id="KW-0548">Nucleotidyltransferase</keyword>
<comment type="subcellular location">
    <subcellularLocation>
        <location evidence="1">Cytoplasm</location>
    </subcellularLocation>
</comment>
<dbReference type="CDD" id="cd07433">
    <property type="entry name" value="PHP_PolIIIA_DnaE1"/>
    <property type="match status" value="1"/>
</dbReference>
<dbReference type="AlphaFoldDB" id="A0A1Y5T1R1"/>
<evidence type="ECO:0000256" key="10">
    <source>
        <dbReference type="ARBA" id="ARBA00025611"/>
    </source>
</evidence>
<dbReference type="GO" id="GO:0006260">
    <property type="term" value="P:DNA replication"/>
    <property type="evidence" value="ECO:0007669"/>
    <property type="project" value="UniProtKB-KW"/>
</dbReference>
<dbReference type="FunCoup" id="A0A1Y5T1R1">
    <property type="interactions" value="389"/>
</dbReference>
<dbReference type="Pfam" id="PF17657">
    <property type="entry name" value="DNA_pol3_finger"/>
    <property type="match status" value="1"/>
</dbReference>
<dbReference type="CDD" id="cd04485">
    <property type="entry name" value="DnaE_OBF"/>
    <property type="match status" value="1"/>
</dbReference>
<dbReference type="InterPro" id="IPR049821">
    <property type="entry name" value="PolIIIA_DnaE1_PHP"/>
</dbReference>
<name>A0A1Y5T1R1_9PROT</name>
<evidence type="ECO:0000256" key="3">
    <source>
        <dbReference type="ARBA" id="ARBA00012417"/>
    </source>
</evidence>